<dbReference type="EMBL" id="LGCL01000040">
    <property type="protein sequence ID" value="KPL71981.1"/>
    <property type="molecule type" value="Genomic_DNA"/>
</dbReference>
<comment type="caution">
    <text evidence="1">The sequence shown here is derived from an EMBL/GenBank/DDBJ whole genome shotgun (WGS) entry which is preliminary data.</text>
</comment>
<dbReference type="Proteomes" id="UP000050417">
    <property type="component" value="Unassembled WGS sequence"/>
</dbReference>
<dbReference type="InterPro" id="IPR058263">
    <property type="entry name" value="DUF7957"/>
</dbReference>
<sequence length="144" mass="16394">MMLSENWSDFDMTPTNTYEIVNGELRISSQVTGKVLWEGKPKGYDVTAVLPIEGLNDYIVLLEWLKSGLENQKNLVRLDPYGNIVWEVGDPPRDVFVGLERGQEPESYTQIMIENSQLIASSYSGFADYINIETGFIFKTEFVK</sequence>
<evidence type="ECO:0000313" key="2">
    <source>
        <dbReference type="Proteomes" id="UP000050417"/>
    </source>
</evidence>
<dbReference type="AlphaFoldDB" id="A0A0P6WPI9"/>
<name>A0A0P6WPI9_9CHLR</name>
<evidence type="ECO:0000313" key="1">
    <source>
        <dbReference type="EMBL" id="KPL71981.1"/>
    </source>
</evidence>
<accession>A0A0P6WPI9</accession>
<protein>
    <submittedName>
        <fullName evidence="1">Uncharacterized protein</fullName>
    </submittedName>
</protein>
<reference evidence="1 2" key="1">
    <citation type="submission" date="2015-07" db="EMBL/GenBank/DDBJ databases">
        <title>Genome sequence of Ornatilinea apprima DSM 23815.</title>
        <authorList>
            <person name="Hemp J."/>
            <person name="Ward L.M."/>
            <person name="Pace L.A."/>
            <person name="Fischer W.W."/>
        </authorList>
    </citation>
    <scope>NUCLEOTIDE SEQUENCE [LARGE SCALE GENOMIC DNA]</scope>
    <source>
        <strain evidence="1 2">P3M-1</strain>
    </source>
</reference>
<dbReference type="Pfam" id="PF25857">
    <property type="entry name" value="DUF7957"/>
    <property type="match status" value="1"/>
</dbReference>
<keyword evidence="2" id="KW-1185">Reference proteome</keyword>
<gene>
    <name evidence="1" type="ORF">ADN00_15870</name>
</gene>
<organism evidence="1 2">
    <name type="scientific">Ornatilinea apprima</name>
    <dbReference type="NCBI Taxonomy" id="1134406"/>
    <lineage>
        <taxon>Bacteria</taxon>
        <taxon>Bacillati</taxon>
        <taxon>Chloroflexota</taxon>
        <taxon>Anaerolineae</taxon>
        <taxon>Anaerolineales</taxon>
        <taxon>Anaerolineaceae</taxon>
        <taxon>Ornatilinea</taxon>
    </lineage>
</organism>
<proteinExistence type="predicted"/>